<evidence type="ECO:0000313" key="1">
    <source>
        <dbReference type="EMBL" id="RWS00550.1"/>
    </source>
</evidence>
<gene>
    <name evidence="1" type="ORF">B4U80_03673</name>
</gene>
<feature type="non-terminal residue" evidence="1">
    <location>
        <position position="121"/>
    </location>
</feature>
<accession>A0A443QC13</accession>
<organism evidence="1 2">
    <name type="scientific">Leptotrombidium deliense</name>
    <dbReference type="NCBI Taxonomy" id="299467"/>
    <lineage>
        <taxon>Eukaryota</taxon>
        <taxon>Metazoa</taxon>
        <taxon>Ecdysozoa</taxon>
        <taxon>Arthropoda</taxon>
        <taxon>Chelicerata</taxon>
        <taxon>Arachnida</taxon>
        <taxon>Acari</taxon>
        <taxon>Acariformes</taxon>
        <taxon>Trombidiformes</taxon>
        <taxon>Prostigmata</taxon>
        <taxon>Anystina</taxon>
        <taxon>Parasitengona</taxon>
        <taxon>Trombiculoidea</taxon>
        <taxon>Trombiculidae</taxon>
        <taxon>Leptotrombidium</taxon>
    </lineage>
</organism>
<dbReference type="SUPFAM" id="SSF52540">
    <property type="entry name" value="P-loop containing nucleoside triphosphate hydrolases"/>
    <property type="match status" value="1"/>
</dbReference>
<protein>
    <submittedName>
        <fullName evidence="1">Uncharacterized protein</fullName>
    </submittedName>
</protein>
<dbReference type="OrthoDB" id="6425971at2759"/>
<dbReference type="VEuPathDB" id="VectorBase:LDEU014461"/>
<comment type="caution">
    <text evidence="1">The sequence shown here is derived from an EMBL/GenBank/DDBJ whole genome shotgun (WGS) entry which is preliminary data.</text>
</comment>
<name>A0A443QC13_9ACAR</name>
<dbReference type="AlphaFoldDB" id="A0A443QC13"/>
<dbReference type="InterPro" id="IPR027417">
    <property type="entry name" value="P-loop_NTPase"/>
</dbReference>
<keyword evidence="2" id="KW-1185">Reference proteome</keyword>
<sequence>MLILQHPYTAIISGPTGCGKSQWILELLKNIPHTTFDQVIYFYSIEQCLFCEMKKYSPKMIFTNDIQNMATDSFDGRKTLIILDDMMAEASENQFICDLFTKGSHHKNISVILILQKIFYK</sequence>
<dbReference type="EMBL" id="NCKV01059628">
    <property type="protein sequence ID" value="RWS00550.1"/>
    <property type="molecule type" value="Genomic_DNA"/>
</dbReference>
<evidence type="ECO:0000313" key="2">
    <source>
        <dbReference type="Proteomes" id="UP000288716"/>
    </source>
</evidence>
<dbReference type="Proteomes" id="UP000288716">
    <property type="component" value="Unassembled WGS sequence"/>
</dbReference>
<dbReference type="Gene3D" id="3.40.50.300">
    <property type="entry name" value="P-loop containing nucleotide triphosphate hydrolases"/>
    <property type="match status" value="1"/>
</dbReference>
<reference evidence="1 2" key="1">
    <citation type="journal article" date="2018" name="Gigascience">
        <title>Genomes of trombidid mites reveal novel predicted allergens and laterally-transferred genes associated with secondary metabolism.</title>
        <authorList>
            <person name="Dong X."/>
            <person name="Chaisiri K."/>
            <person name="Xia D."/>
            <person name="Armstrong S.D."/>
            <person name="Fang Y."/>
            <person name="Donnelly M.J."/>
            <person name="Kadowaki T."/>
            <person name="McGarry J.W."/>
            <person name="Darby A.C."/>
            <person name="Makepeace B.L."/>
        </authorList>
    </citation>
    <scope>NUCLEOTIDE SEQUENCE [LARGE SCALE GENOMIC DNA]</scope>
    <source>
        <strain evidence="1">UoL-UT</strain>
    </source>
</reference>
<proteinExistence type="predicted"/>